<keyword evidence="2" id="KW-1185">Reference proteome</keyword>
<dbReference type="GeneID" id="5658927"/>
<name>A7IWH1_PBCVN</name>
<reference evidence="1 2" key="1">
    <citation type="journal article" date="2007" name="Virology">
        <title>Sequence and annotation of the 369-kb NY-2A and the 345-kb AR158 viruses that infect Chlorella NC64A.</title>
        <authorList>
            <person name="Fitzgerald L.A."/>
            <person name="Graves M.V."/>
            <person name="Li X."/>
            <person name="Feldblyum T."/>
            <person name="Nierman W.C."/>
            <person name="Van Etten J.L."/>
        </authorList>
    </citation>
    <scope>NUCLEOTIDE SEQUENCE [LARGE SCALE GENOMIC DNA]</scope>
    <source>
        <strain evidence="1 2">NY-2A</strain>
    </source>
</reference>
<gene>
    <name evidence="1" type="primary">B296L</name>
    <name evidence="1" type="ORF">NY2A_B296L</name>
</gene>
<organism evidence="1 2">
    <name type="scientific">Paramecium bursaria Chlorella virus NY2A</name>
    <name type="common">PBCV-NY2A</name>
    <dbReference type="NCBI Taxonomy" id="46021"/>
    <lineage>
        <taxon>Viruses</taxon>
        <taxon>Varidnaviria</taxon>
        <taxon>Bamfordvirae</taxon>
        <taxon>Nucleocytoviricota</taxon>
        <taxon>Megaviricetes</taxon>
        <taxon>Algavirales</taxon>
        <taxon>Phycodnaviridae</taxon>
        <taxon>Chlorovirus</taxon>
        <taxon>Chlorovirus americanus</taxon>
    </lineage>
</organism>
<evidence type="ECO:0000313" key="1">
    <source>
        <dbReference type="EMBL" id="ABT14695.1"/>
    </source>
</evidence>
<dbReference type="EMBL" id="DQ491002">
    <property type="protein sequence ID" value="ABT14695.1"/>
    <property type="molecule type" value="Genomic_DNA"/>
</dbReference>
<proteinExistence type="predicted"/>
<evidence type="ECO:0000313" key="2">
    <source>
        <dbReference type="Proteomes" id="UP000202419"/>
    </source>
</evidence>
<organismHost>
    <name type="scientific">Chlorella</name>
    <dbReference type="NCBI Taxonomy" id="3071"/>
</organismHost>
<dbReference type="Proteomes" id="UP000202419">
    <property type="component" value="Segment"/>
</dbReference>
<sequence>MKMSFIRVKRFVYFRNPTRRKETTDETQKQWNRRFSSQQEVFHLNCESNDYEYRSCNCHFCPERSLFDIHCQKCDKNR</sequence>
<dbReference type="KEGG" id="vg:5658927"/>
<accession>A7IWH1</accession>
<protein>
    <submittedName>
        <fullName evidence="1">Uncharacterized protein B296L</fullName>
    </submittedName>
</protein>
<dbReference type="RefSeq" id="YP_001497492.1">
    <property type="nucleotide sequence ID" value="NC_009898.1"/>
</dbReference>